<sequence>MERHHYHYYVSRSRLNQQRQHYHYYVSRSGLNQQRQHYQYYVSGSRLNQHTTLIPGLTTLLHYPCVSIPYHDFFQNGQNFLGTLLSGTRLSVQSMSEIVEGVLYDIRQLFQVEVVASPSSNSQRDIPLWLEINLFDNGIHAAMEESMQCFKMTPASNEAIQTSLKKSTVITQSENCPICLEELNVFPN</sequence>
<keyword evidence="2" id="KW-1185">Reference proteome</keyword>
<evidence type="ECO:0000313" key="1">
    <source>
        <dbReference type="EMBL" id="RDX71260.1"/>
    </source>
</evidence>
<accession>A0A371EYX0</accession>
<dbReference type="Proteomes" id="UP000257109">
    <property type="component" value="Unassembled WGS sequence"/>
</dbReference>
<dbReference type="AlphaFoldDB" id="A0A371EYX0"/>
<dbReference type="OrthoDB" id="3365801at2759"/>
<comment type="caution">
    <text evidence="1">The sequence shown here is derived from an EMBL/GenBank/DDBJ whole genome shotgun (WGS) entry which is preliminary data.</text>
</comment>
<name>A0A371EYX0_MUCPR</name>
<reference evidence="1" key="1">
    <citation type="submission" date="2018-05" db="EMBL/GenBank/DDBJ databases">
        <title>Draft genome of Mucuna pruriens seed.</title>
        <authorList>
            <person name="Nnadi N.E."/>
            <person name="Vos R."/>
            <person name="Hasami M.H."/>
            <person name="Devisetty U.K."/>
            <person name="Aguiy J.C."/>
        </authorList>
    </citation>
    <scope>NUCLEOTIDE SEQUENCE [LARGE SCALE GENOMIC DNA]</scope>
    <source>
        <strain evidence="1">JCA_2017</strain>
    </source>
</reference>
<protein>
    <submittedName>
        <fullName evidence="1">Uncharacterized protein</fullName>
    </submittedName>
</protein>
<dbReference type="EMBL" id="QJKJ01011409">
    <property type="protein sequence ID" value="RDX71260.1"/>
    <property type="molecule type" value="Genomic_DNA"/>
</dbReference>
<proteinExistence type="predicted"/>
<feature type="non-terminal residue" evidence="1">
    <location>
        <position position="1"/>
    </location>
</feature>
<organism evidence="1 2">
    <name type="scientific">Mucuna pruriens</name>
    <name type="common">Velvet bean</name>
    <name type="synonym">Dolichos pruriens</name>
    <dbReference type="NCBI Taxonomy" id="157652"/>
    <lineage>
        <taxon>Eukaryota</taxon>
        <taxon>Viridiplantae</taxon>
        <taxon>Streptophyta</taxon>
        <taxon>Embryophyta</taxon>
        <taxon>Tracheophyta</taxon>
        <taxon>Spermatophyta</taxon>
        <taxon>Magnoliopsida</taxon>
        <taxon>eudicotyledons</taxon>
        <taxon>Gunneridae</taxon>
        <taxon>Pentapetalae</taxon>
        <taxon>rosids</taxon>
        <taxon>fabids</taxon>
        <taxon>Fabales</taxon>
        <taxon>Fabaceae</taxon>
        <taxon>Papilionoideae</taxon>
        <taxon>50 kb inversion clade</taxon>
        <taxon>NPAAA clade</taxon>
        <taxon>indigoferoid/millettioid clade</taxon>
        <taxon>Phaseoleae</taxon>
        <taxon>Mucuna</taxon>
    </lineage>
</organism>
<gene>
    <name evidence="1" type="ORF">CR513_49419</name>
</gene>
<evidence type="ECO:0000313" key="2">
    <source>
        <dbReference type="Proteomes" id="UP000257109"/>
    </source>
</evidence>